<protein>
    <submittedName>
        <fullName evidence="2">Uncharacterized protein</fullName>
    </submittedName>
</protein>
<dbReference type="EMBL" id="JAHHHV010000067">
    <property type="protein sequence ID" value="MBW4466283.1"/>
    <property type="molecule type" value="Genomic_DNA"/>
</dbReference>
<dbReference type="AlphaFoldDB" id="A0A951PBA8"/>
<organism evidence="2 3">
    <name type="scientific">Pegethrix bostrychoides GSE-TBD4-15B</name>
    <dbReference type="NCBI Taxonomy" id="2839662"/>
    <lineage>
        <taxon>Bacteria</taxon>
        <taxon>Bacillati</taxon>
        <taxon>Cyanobacteriota</taxon>
        <taxon>Cyanophyceae</taxon>
        <taxon>Oculatellales</taxon>
        <taxon>Oculatellaceae</taxon>
        <taxon>Pegethrix</taxon>
    </lineage>
</organism>
<evidence type="ECO:0000313" key="2">
    <source>
        <dbReference type="EMBL" id="MBW4466283.1"/>
    </source>
</evidence>
<evidence type="ECO:0000256" key="1">
    <source>
        <dbReference type="SAM" id="MobiDB-lite"/>
    </source>
</evidence>
<reference evidence="2" key="2">
    <citation type="journal article" date="2022" name="Microbiol. Resour. Announc.">
        <title>Metagenome Sequencing to Explore Phylogenomics of Terrestrial Cyanobacteria.</title>
        <authorList>
            <person name="Ward R.D."/>
            <person name="Stajich J.E."/>
            <person name="Johansen J.R."/>
            <person name="Huntemann M."/>
            <person name="Clum A."/>
            <person name="Foster B."/>
            <person name="Foster B."/>
            <person name="Roux S."/>
            <person name="Palaniappan K."/>
            <person name="Varghese N."/>
            <person name="Mukherjee S."/>
            <person name="Reddy T.B.K."/>
            <person name="Daum C."/>
            <person name="Copeland A."/>
            <person name="Chen I.A."/>
            <person name="Ivanova N.N."/>
            <person name="Kyrpides N.C."/>
            <person name="Shapiro N."/>
            <person name="Eloe-Fadrosh E.A."/>
            <person name="Pietrasiak N."/>
        </authorList>
    </citation>
    <scope>NUCLEOTIDE SEQUENCE</scope>
    <source>
        <strain evidence="2">GSE-TBD4-15B</strain>
    </source>
</reference>
<name>A0A951PBA8_9CYAN</name>
<dbReference type="Proteomes" id="UP000707356">
    <property type="component" value="Unassembled WGS sequence"/>
</dbReference>
<comment type="caution">
    <text evidence="2">The sequence shown here is derived from an EMBL/GenBank/DDBJ whole genome shotgun (WGS) entry which is preliminary data.</text>
</comment>
<reference evidence="2" key="1">
    <citation type="submission" date="2021-05" db="EMBL/GenBank/DDBJ databases">
        <authorList>
            <person name="Pietrasiak N."/>
            <person name="Ward R."/>
            <person name="Stajich J.E."/>
            <person name="Kurbessoian T."/>
        </authorList>
    </citation>
    <scope>NUCLEOTIDE SEQUENCE</scope>
    <source>
        <strain evidence="2">GSE-TBD4-15B</strain>
    </source>
</reference>
<feature type="region of interest" description="Disordered" evidence="1">
    <location>
        <begin position="140"/>
        <end position="163"/>
    </location>
</feature>
<sequence>MPRRKSSEVQGERQRIQFAYNADVDSPTGVLFQYLIKNERARSREGKHKGIDAMSAFWKPFAYQEQEDLNEEELKAIARESVELLSRQMTLICEAFGLESPTAATAMPNLDLKQEIRQAVTEAFQQMAMAGMAPGMITNLPPAPAPQKPSSLSRASDSFGETEGVDFDEDALLGTLLDDATIAA</sequence>
<proteinExistence type="predicted"/>
<accession>A0A951PBA8</accession>
<gene>
    <name evidence="2" type="ORF">KME07_12730</name>
</gene>
<evidence type="ECO:0000313" key="3">
    <source>
        <dbReference type="Proteomes" id="UP000707356"/>
    </source>
</evidence>